<dbReference type="SUPFAM" id="SSF51735">
    <property type="entry name" value="NAD(P)-binding Rossmann-fold domains"/>
    <property type="match status" value="1"/>
</dbReference>
<evidence type="ECO:0000313" key="2">
    <source>
        <dbReference type="EMBL" id="KRS11895.1"/>
    </source>
</evidence>
<dbReference type="PANTHER" id="PTHR48079:SF6">
    <property type="entry name" value="NAD(P)-BINDING DOMAIN-CONTAINING PROTEIN-RELATED"/>
    <property type="match status" value="1"/>
</dbReference>
<organism evidence="2 3">
    <name type="scientific">Roseovarius atlanticus</name>
    <dbReference type="NCBI Taxonomy" id="1641875"/>
    <lineage>
        <taxon>Bacteria</taxon>
        <taxon>Pseudomonadati</taxon>
        <taxon>Pseudomonadota</taxon>
        <taxon>Alphaproteobacteria</taxon>
        <taxon>Rhodobacterales</taxon>
        <taxon>Roseobacteraceae</taxon>
        <taxon>Roseovarius</taxon>
    </lineage>
</organism>
<name>A0A0T5NSJ8_9RHOB</name>
<evidence type="ECO:0000259" key="1">
    <source>
        <dbReference type="Pfam" id="PF01370"/>
    </source>
</evidence>
<accession>A0A0T5NSJ8</accession>
<feature type="domain" description="NAD-dependent epimerase/dehydratase" evidence="1">
    <location>
        <begin position="7"/>
        <end position="181"/>
    </location>
</feature>
<proteinExistence type="predicted"/>
<dbReference type="Pfam" id="PF01370">
    <property type="entry name" value="Epimerase"/>
    <property type="match status" value="1"/>
</dbReference>
<gene>
    <name evidence="2" type="ORF">XM53_14520</name>
</gene>
<comment type="caution">
    <text evidence="2">The sequence shown here is derived from an EMBL/GenBank/DDBJ whole genome shotgun (WGS) entry which is preliminary data.</text>
</comment>
<evidence type="ECO:0000313" key="3">
    <source>
        <dbReference type="Proteomes" id="UP000051295"/>
    </source>
</evidence>
<dbReference type="InterPro" id="IPR036291">
    <property type="entry name" value="NAD(P)-bd_dom_sf"/>
</dbReference>
<sequence>MGDVTRILITGASGFIGQASVRAARARGLEVFAIYRSTLPPDWADDAGITPLRIDLSDDTAGAALVDALDHVDAVIHAAAHLGGDADAHDRDTVAATQTLLAVLSDKPLRLVHVSSIAVYDPMTLADGDTVTEETAQDNPETARDAYTAGKLRQEELIIAAGQPTWLMRPGAVYGPGRTFHPLLGFWVSKLFVCIDGGGELPHTHVDHTAEALVAAACTDPGGVRALNVLDDDRPTRIRFVRTHRRIAGWPHLVLPLPYRFWLMTARLLRPLAPRLPGLLQEPILRARLMPLQWPNTALRSALGGKDQTDFAGMLQASISKAES</sequence>
<dbReference type="RefSeq" id="WP_057794524.1">
    <property type="nucleotide sequence ID" value="NZ_LAXJ01000016.1"/>
</dbReference>
<dbReference type="PATRIC" id="fig|1641875.4.peg.707"/>
<dbReference type="Gene3D" id="3.40.50.720">
    <property type="entry name" value="NAD(P)-binding Rossmann-like Domain"/>
    <property type="match status" value="1"/>
</dbReference>
<dbReference type="Proteomes" id="UP000051295">
    <property type="component" value="Unassembled WGS sequence"/>
</dbReference>
<dbReference type="InterPro" id="IPR001509">
    <property type="entry name" value="Epimerase_deHydtase"/>
</dbReference>
<dbReference type="InterPro" id="IPR051783">
    <property type="entry name" value="NAD(P)-dependent_oxidoreduct"/>
</dbReference>
<dbReference type="STRING" id="1641875.XM53_14520"/>
<protein>
    <submittedName>
        <fullName evidence="2">Epimerase</fullName>
    </submittedName>
</protein>
<dbReference type="EMBL" id="LAXJ01000016">
    <property type="protein sequence ID" value="KRS11895.1"/>
    <property type="molecule type" value="Genomic_DNA"/>
</dbReference>
<dbReference type="OrthoDB" id="7836994at2"/>
<dbReference type="PANTHER" id="PTHR48079">
    <property type="entry name" value="PROTEIN YEEZ"/>
    <property type="match status" value="1"/>
</dbReference>
<dbReference type="AlphaFoldDB" id="A0A0T5NSJ8"/>
<reference evidence="2 3" key="1">
    <citation type="submission" date="2015-04" db="EMBL/GenBank/DDBJ databases">
        <title>The draft genome sequence of Roseovarius sp.R12b.</title>
        <authorList>
            <person name="Li G."/>
            <person name="Lai Q."/>
            <person name="Shao Z."/>
            <person name="Yan P."/>
        </authorList>
    </citation>
    <scope>NUCLEOTIDE SEQUENCE [LARGE SCALE GENOMIC DNA]</scope>
    <source>
        <strain evidence="2 3">R12B</strain>
    </source>
</reference>
<keyword evidence="3" id="KW-1185">Reference proteome</keyword>
<dbReference type="GO" id="GO:0004029">
    <property type="term" value="F:aldehyde dehydrogenase (NAD+) activity"/>
    <property type="evidence" value="ECO:0007669"/>
    <property type="project" value="TreeGrafter"/>
</dbReference>
<dbReference type="GO" id="GO:0005737">
    <property type="term" value="C:cytoplasm"/>
    <property type="evidence" value="ECO:0007669"/>
    <property type="project" value="TreeGrafter"/>
</dbReference>